<feature type="region of interest" description="Disordered" evidence="1">
    <location>
        <begin position="91"/>
        <end position="122"/>
    </location>
</feature>
<evidence type="ECO:0000313" key="2">
    <source>
        <dbReference type="EMBL" id="MPC63772.1"/>
    </source>
</evidence>
<evidence type="ECO:0000256" key="1">
    <source>
        <dbReference type="SAM" id="MobiDB-lite"/>
    </source>
</evidence>
<reference evidence="2 3" key="1">
    <citation type="submission" date="2019-05" db="EMBL/GenBank/DDBJ databases">
        <title>Another draft genome of Portunus trituberculatus and its Hox gene families provides insights of decapod evolution.</title>
        <authorList>
            <person name="Jeong J.-H."/>
            <person name="Song I."/>
            <person name="Kim S."/>
            <person name="Choi T."/>
            <person name="Kim D."/>
            <person name="Ryu S."/>
            <person name="Kim W."/>
        </authorList>
    </citation>
    <scope>NUCLEOTIDE SEQUENCE [LARGE SCALE GENOMIC DNA]</scope>
    <source>
        <tissue evidence="2">Muscle</tissue>
    </source>
</reference>
<dbReference type="Proteomes" id="UP000324222">
    <property type="component" value="Unassembled WGS sequence"/>
</dbReference>
<proteinExistence type="predicted"/>
<comment type="caution">
    <text evidence="2">The sequence shown here is derived from an EMBL/GenBank/DDBJ whole genome shotgun (WGS) entry which is preliminary data.</text>
</comment>
<protein>
    <submittedName>
        <fullName evidence="2">Uncharacterized protein</fullName>
    </submittedName>
</protein>
<gene>
    <name evidence="2" type="ORF">E2C01_057875</name>
</gene>
<accession>A0A5B7GY60</accession>
<name>A0A5B7GY60_PORTR</name>
<dbReference type="AlphaFoldDB" id="A0A5B7GY60"/>
<keyword evidence="3" id="KW-1185">Reference proteome</keyword>
<organism evidence="2 3">
    <name type="scientific">Portunus trituberculatus</name>
    <name type="common">Swimming crab</name>
    <name type="synonym">Neptunus trituberculatus</name>
    <dbReference type="NCBI Taxonomy" id="210409"/>
    <lineage>
        <taxon>Eukaryota</taxon>
        <taxon>Metazoa</taxon>
        <taxon>Ecdysozoa</taxon>
        <taxon>Arthropoda</taxon>
        <taxon>Crustacea</taxon>
        <taxon>Multicrustacea</taxon>
        <taxon>Malacostraca</taxon>
        <taxon>Eumalacostraca</taxon>
        <taxon>Eucarida</taxon>
        <taxon>Decapoda</taxon>
        <taxon>Pleocyemata</taxon>
        <taxon>Brachyura</taxon>
        <taxon>Eubrachyura</taxon>
        <taxon>Portunoidea</taxon>
        <taxon>Portunidae</taxon>
        <taxon>Portuninae</taxon>
        <taxon>Portunus</taxon>
    </lineage>
</organism>
<evidence type="ECO:0000313" key="3">
    <source>
        <dbReference type="Proteomes" id="UP000324222"/>
    </source>
</evidence>
<sequence length="122" mass="13595">MFNSFSIKRLKLVNVAVLTRSTLVSAHLKTLPQSIRPKVTASVKLLYLGHYLWSRGAPRVGPLIAKKKRILQVLFFHTALREAKAVRYLGSRNEGSSPPFLDAASRQQQQQQLVSPTEGIAT</sequence>
<dbReference type="EMBL" id="VSRR010021239">
    <property type="protein sequence ID" value="MPC63772.1"/>
    <property type="molecule type" value="Genomic_DNA"/>
</dbReference>